<dbReference type="VEuPathDB" id="VectorBase:LLONM1_008068"/>
<dbReference type="CDD" id="cd02440">
    <property type="entry name" value="AdoMet_MTases"/>
    <property type="match status" value="1"/>
</dbReference>
<dbReference type="EMBL" id="AJWK01003832">
    <property type="status" value="NOT_ANNOTATED_CDS"/>
    <property type="molecule type" value="Genomic_DNA"/>
</dbReference>
<dbReference type="InterPro" id="IPR029063">
    <property type="entry name" value="SAM-dependent_MTases_sf"/>
</dbReference>
<dbReference type="AlphaFoldDB" id="A0A1B0CAJ0"/>
<name>A0A1B0CAJ0_LUTLO</name>
<dbReference type="PANTHER" id="PTHR12890">
    <property type="entry name" value="DREV PROTEIN"/>
    <property type="match status" value="1"/>
</dbReference>
<dbReference type="VEuPathDB" id="VectorBase:LLOJ000965"/>
<dbReference type="PANTHER" id="PTHR12890:SF0">
    <property type="entry name" value="PROTEIN-L-HISTIDINE N-PROS-METHYLTRANSFERASE"/>
    <property type="match status" value="1"/>
</dbReference>
<evidence type="ECO:0000313" key="2">
    <source>
        <dbReference type="EnsemblMetazoa" id="LLOJ000965-PA"/>
    </source>
</evidence>
<dbReference type="InterPro" id="IPR007884">
    <property type="entry name" value="METL9"/>
</dbReference>
<accession>A0A1B0CAJ0</accession>
<reference evidence="1" key="2">
    <citation type="journal article" date="2020" name="BMC">
        <title>Leishmania infection induces a limited differential gene expression in the sand fly midgut.</title>
        <authorList>
            <person name="Coutinho-Abreu I.V."/>
            <person name="Serafim T.D."/>
            <person name="Meneses C."/>
            <person name="Kamhawi S."/>
            <person name="Oliveira F."/>
            <person name="Valenzuela J.G."/>
        </authorList>
    </citation>
    <scope>NUCLEOTIDE SEQUENCE</scope>
    <source>
        <strain evidence="1">Jacobina</strain>
        <tissue evidence="1">Midgut</tissue>
    </source>
</reference>
<dbReference type="EMBL" id="GITU01005515">
    <property type="protein sequence ID" value="MBC1174218.1"/>
    <property type="molecule type" value="Transcribed_RNA"/>
</dbReference>
<evidence type="ECO:0000313" key="1">
    <source>
        <dbReference type="EMBL" id="MBC1174218.1"/>
    </source>
</evidence>
<keyword evidence="1" id="KW-0489">Methyltransferase</keyword>
<dbReference type="OrthoDB" id="1478556at2759"/>
<evidence type="ECO:0000313" key="3">
    <source>
        <dbReference type="Proteomes" id="UP000092461"/>
    </source>
</evidence>
<dbReference type="SUPFAM" id="SSF53335">
    <property type="entry name" value="S-adenosyl-L-methionine-dependent methyltransferases"/>
    <property type="match status" value="1"/>
</dbReference>
<reference evidence="2" key="3">
    <citation type="submission" date="2020-05" db="UniProtKB">
        <authorList>
            <consortium name="EnsemblMetazoa"/>
        </authorList>
    </citation>
    <scope>IDENTIFICATION</scope>
    <source>
        <strain evidence="2">Jacobina</strain>
    </source>
</reference>
<keyword evidence="3" id="KW-1185">Reference proteome</keyword>
<dbReference type="Pfam" id="PF05219">
    <property type="entry name" value="DREV"/>
    <property type="match status" value="1"/>
</dbReference>
<protein>
    <submittedName>
        <fullName evidence="1">Putative methyltransferase-like protein 9</fullName>
    </submittedName>
</protein>
<dbReference type="GeneID" id="129795529"/>
<keyword evidence="1" id="KW-0808">Transferase</keyword>
<dbReference type="RefSeq" id="XP_055692890.1">
    <property type="nucleotide sequence ID" value="XM_055836915.1"/>
</dbReference>
<reference evidence="3" key="1">
    <citation type="submission" date="2012-05" db="EMBL/GenBank/DDBJ databases">
        <title>Whole Genome Assembly of Lutzomyia longipalpis.</title>
        <authorList>
            <person name="Richards S."/>
            <person name="Qu C."/>
            <person name="Dillon R."/>
            <person name="Worley K."/>
            <person name="Scherer S."/>
            <person name="Batterton M."/>
            <person name="Taylor A."/>
            <person name="Hawes A."/>
            <person name="Hernandez B."/>
            <person name="Kovar C."/>
            <person name="Mandapat C."/>
            <person name="Pham C."/>
            <person name="Qu C."/>
            <person name="Jing C."/>
            <person name="Bess C."/>
            <person name="Bandaranaike D."/>
            <person name="Ngo D."/>
            <person name="Ongeri F."/>
            <person name="Arias F."/>
            <person name="Lara F."/>
            <person name="Weissenberger G."/>
            <person name="Kamau G."/>
            <person name="Han H."/>
            <person name="Shen H."/>
            <person name="Dinh H."/>
            <person name="Khalil I."/>
            <person name="Jones J."/>
            <person name="Shafer J."/>
            <person name="Jayaseelan J."/>
            <person name="Quiroz J."/>
            <person name="Blankenburg K."/>
            <person name="Nguyen L."/>
            <person name="Jackson L."/>
            <person name="Francisco L."/>
            <person name="Tang L.-Y."/>
            <person name="Pu L.-L."/>
            <person name="Perales L."/>
            <person name="Lorensuhewa L."/>
            <person name="Munidasa M."/>
            <person name="Coyle M."/>
            <person name="Taylor M."/>
            <person name="Puazo M."/>
            <person name="Firestine M."/>
            <person name="Scheel M."/>
            <person name="Javaid M."/>
            <person name="Wang M."/>
            <person name="Li M."/>
            <person name="Tabassum N."/>
            <person name="Saada N."/>
            <person name="Osuji N."/>
            <person name="Aqrawi P."/>
            <person name="Fu Q."/>
            <person name="Thornton R."/>
            <person name="Raj R."/>
            <person name="Goodspeed R."/>
            <person name="Mata R."/>
            <person name="Najjar R."/>
            <person name="Gubbala S."/>
            <person name="Lee S."/>
            <person name="Denson S."/>
            <person name="Patil S."/>
            <person name="Macmil S."/>
            <person name="Qi S."/>
            <person name="Matskevitch T."/>
            <person name="Palculict T."/>
            <person name="Mathew T."/>
            <person name="Vee V."/>
            <person name="Velamala V."/>
            <person name="Korchina V."/>
            <person name="Cai W."/>
            <person name="Liu W."/>
            <person name="Dai W."/>
            <person name="Zou X."/>
            <person name="Zhu Y."/>
            <person name="Zhang Y."/>
            <person name="Wu Y.-Q."/>
            <person name="Xin Y."/>
            <person name="Nazarath L."/>
            <person name="Kovar C."/>
            <person name="Han Y."/>
            <person name="Muzny D."/>
            <person name="Gibbs R."/>
        </authorList>
    </citation>
    <scope>NUCLEOTIDE SEQUENCE [LARGE SCALE GENOMIC DNA]</scope>
    <source>
        <strain evidence="3">Jacobina</strain>
    </source>
</reference>
<dbReference type="GO" id="GO:0106370">
    <property type="term" value="F:protein-L-histidine N-pros-methyltransferase activity"/>
    <property type="evidence" value="ECO:0007669"/>
    <property type="project" value="InterPro"/>
</dbReference>
<sequence length="307" mass="35722">MTTYRPKGALARAVYDKVHNDQYLEGYDMKLWYEMPKPLHKRFQTKFIDFKEPDNITMEWLDKAKFKSSNLWVQVWHIVARLFLGIFMTQTDVNGLLKRGSMFILSEAQFMELLRAGGFRIEQFSDAFEMLDIGAGDGEVTTRLVQAVFRLGPENMPLRVFTTETSWTMRERLQKRHFTVIDKITDANQVDLIACLNVLDRCADPHQILSDIHSTLSPHGRAVFALVLPYSHYVEMNTSHMPIKPLLPHWPHAQRVPFEEETTVFFEQLEGAGFRIEAWTKAPYLCEGDLRQSFYWLIDIVAVVSKK</sequence>
<dbReference type="KEGG" id="lll:129795529"/>
<organism evidence="2 3">
    <name type="scientific">Lutzomyia longipalpis</name>
    <name type="common">Sand fly</name>
    <dbReference type="NCBI Taxonomy" id="7200"/>
    <lineage>
        <taxon>Eukaryota</taxon>
        <taxon>Metazoa</taxon>
        <taxon>Ecdysozoa</taxon>
        <taxon>Arthropoda</taxon>
        <taxon>Hexapoda</taxon>
        <taxon>Insecta</taxon>
        <taxon>Pterygota</taxon>
        <taxon>Neoptera</taxon>
        <taxon>Endopterygota</taxon>
        <taxon>Diptera</taxon>
        <taxon>Nematocera</taxon>
        <taxon>Psychodoidea</taxon>
        <taxon>Psychodidae</taxon>
        <taxon>Lutzomyia</taxon>
        <taxon>Lutzomyia</taxon>
    </lineage>
</organism>
<dbReference type="GO" id="GO:0032259">
    <property type="term" value="P:methylation"/>
    <property type="evidence" value="ECO:0007669"/>
    <property type="project" value="UniProtKB-KW"/>
</dbReference>
<proteinExistence type="predicted"/>
<dbReference type="EnsemblMetazoa" id="LLOJ000965-RA">
    <property type="protein sequence ID" value="LLOJ000965-PA"/>
    <property type="gene ID" value="LLOJ000965"/>
</dbReference>
<dbReference type="Gene3D" id="3.40.50.150">
    <property type="entry name" value="Vaccinia Virus protein VP39"/>
    <property type="match status" value="1"/>
</dbReference>
<dbReference type="Proteomes" id="UP000092461">
    <property type="component" value="Unassembled WGS sequence"/>
</dbReference>